<dbReference type="PROSITE" id="PS00211">
    <property type="entry name" value="ABC_TRANSPORTER_1"/>
    <property type="match status" value="1"/>
</dbReference>
<dbReference type="EMBL" id="WWBZ02000040">
    <property type="protein sequence ID" value="KAF4305062.1"/>
    <property type="molecule type" value="Genomic_DNA"/>
</dbReference>
<evidence type="ECO:0000256" key="3">
    <source>
        <dbReference type="ARBA" id="ARBA00022448"/>
    </source>
</evidence>
<dbReference type="Gene3D" id="3.40.50.300">
    <property type="entry name" value="P-loop containing nucleotide triphosphate hydrolases"/>
    <property type="match status" value="2"/>
</dbReference>
<feature type="transmembrane region" description="Helical" evidence="10">
    <location>
        <begin position="1365"/>
        <end position="1389"/>
    </location>
</feature>
<evidence type="ECO:0000256" key="5">
    <source>
        <dbReference type="ARBA" id="ARBA00022741"/>
    </source>
</evidence>
<sequence>MVSFRNPARSRRASTAADSDNGGGGGGGGSGSGSSGGGEQVGMTILPRRTPNDDTRTHSQSNAPSDFWRDADEGDAPSTRYSESSSSAGNRHLPEDYSRIELLDAHDDRQSLHSAHSKWTQASKKTTASSLAPAAASPRRRPSPTPSRRIAGAGDADRARRIQGVARRYSSLPLYVGADDAADGNPFHAAPGSELDPRGPAFCARKWARAVLRVQQQQAPQRTAGVAFANLSVSGAEGAGGESEYQRTVGNAVLLRGAEWVREVVGGRGGGRGRKEILRGFDGVVEAGELLLVLGPPGSGCSTLLKTLAGETGGVRVDEGSYLNYRGICADQMHHDFRGDAIYTAEQDVHFPSLTVGDTLLFAARARAPRVVAGGVDREAWAEHMRDVAMAMFGIGHTLDTKVGNEFVRGVSGGERKRVSIAEATLSRAPLQCWDNSTRGLDSANALEFCRNLRVQAEYLGVTACVAIYQASQSTYDVFDNVTVLYEGRQIFFGRCEAAKSYFVDLGFECPQRQTTADFLTSMTSPQERIVREGYENRVPRTADEFAAVWRASEEYYCLLEDVRDYDKKYSFSGKYLDNFVASKKAQQSKLARTKSPYTLSYGQQVRLCLWRCIKRLKADPSLTITQFFGNAVMSLIMGSVFYNLKDDAEHFFQRGAVLFFAILLNAFGSALEILTLYAQRPIVEKHTRYALYHPSAEAFASMLTEIPYKVVNCIIFNVALYFLTNLRREATAFFFFLLVSFALTLAMSMLFRTIASVSRTISQAMVPASLLILAVVTFTGFAIPVGYMPGWCRWINRVDPVAYGFEALMVNEFHGRRWRCESFVPGYPGLAPENRVCDAVGAEPGSDVVDGDAYLSSAFGYEHAHRWRDFAAVVGFILFFMITYLVATEYIREKRSKGEVLVFRRGHGPKAGPLNDVEAAVKRQRGSIIGDPGADAGSIMKQTSIFHWQNLCYDIKSADGPKRLLDNVDGWIKPGTLTALMGVSGAGKTTLLDALAARTTMGVVTGDVLVDGLPRNTNFQRSTGYVQQQDLHLETSTVREALNFSALLRQPARVPRQEKLDYAWEVIKLLDMEEYADAVVGVPGEGLNVEQRRRLTIGVELAAKPALLFLDEPTSGLDSQTSWAICDLIEKLTKAGQAVLCTIHQPSAMLFGRFDRLLLLHEGGKTVYFGDIGENSRTVINYFEERCEKNKRCPAEANPAEWLLEVIGAAPGCSSDVDWARAWRDSLEYDTVRQELLQLKEKPVGLKSGECNPVSGEVEEHREFAAPFRTQMHEVTKRVFEQYWRTPTYIYSKFSLCLFSSLFIGLVFLNSPNTIQGLQNQMFAIFMLITIFGQLIQQLMPLFISQRTLYEARERPSKTYSWPAFLLASMLAEVPYNTAASLLLYPPVYYLLGLQHNAAATGSATERAGLMWLLVWASLLFASTLAAALVAPSPTAEAGSNLSQLCVSLGLVFCGVLPPAPLLPAGWRWMNRLSPFTYLVSAMLSTAVGGASVRCADNEVLRFSAPQNVSCEAFVEPWVEVAGGYLVDGEGGECAYCKMASADAFLKGVGAEYQYAWRNFGLLWVYVGVNVVGALGLYWLCRVPKRWGKGKKGWAG</sequence>
<evidence type="ECO:0000256" key="6">
    <source>
        <dbReference type="ARBA" id="ARBA00022840"/>
    </source>
</evidence>
<keyword evidence="3" id="KW-0813">Transport</keyword>
<dbReference type="GO" id="GO:0016887">
    <property type="term" value="F:ATP hydrolysis activity"/>
    <property type="evidence" value="ECO:0007669"/>
    <property type="project" value="InterPro"/>
</dbReference>
<dbReference type="PANTHER" id="PTHR19241">
    <property type="entry name" value="ATP-BINDING CASSETTE TRANSPORTER"/>
    <property type="match status" value="1"/>
</dbReference>
<dbReference type="PROSITE" id="PS50893">
    <property type="entry name" value="ABC_TRANSPORTER_2"/>
    <property type="match status" value="2"/>
</dbReference>
<feature type="transmembrane region" description="Helical" evidence="10">
    <location>
        <begin position="1323"/>
        <end position="1345"/>
    </location>
</feature>
<comment type="caution">
    <text evidence="12">The sequence shown here is derived from an EMBL/GenBank/DDBJ whole genome shotgun (WGS) entry which is preliminary data.</text>
</comment>
<dbReference type="Proteomes" id="UP000572817">
    <property type="component" value="Unassembled WGS sequence"/>
</dbReference>
<comment type="subcellular location">
    <subcellularLocation>
        <location evidence="1">Membrane</location>
        <topology evidence="1">Multi-pass membrane protein</topology>
    </subcellularLocation>
</comment>
<dbReference type="Pfam" id="PF14510">
    <property type="entry name" value="ABC_trans_N"/>
    <property type="match status" value="1"/>
</dbReference>
<feature type="transmembrane region" description="Helical" evidence="10">
    <location>
        <begin position="699"/>
        <end position="724"/>
    </location>
</feature>
<comment type="similarity">
    <text evidence="2">Belongs to the ABC transporter superfamily. ABCG family. PDR (TC 3.A.1.205) subfamily.</text>
</comment>
<feature type="transmembrane region" description="Helical" evidence="10">
    <location>
        <begin position="871"/>
        <end position="888"/>
    </location>
</feature>
<evidence type="ECO:0000256" key="2">
    <source>
        <dbReference type="ARBA" id="ARBA00006012"/>
    </source>
</evidence>
<dbReference type="InterPro" id="IPR010929">
    <property type="entry name" value="PDR_CDR_ABC"/>
</dbReference>
<feature type="compositionally biased region" description="Polar residues" evidence="9">
    <location>
        <begin position="79"/>
        <end position="89"/>
    </location>
</feature>
<feature type="transmembrane region" description="Helical" evidence="10">
    <location>
        <begin position="1476"/>
        <end position="1494"/>
    </location>
</feature>
<evidence type="ECO:0000259" key="11">
    <source>
        <dbReference type="PROSITE" id="PS50893"/>
    </source>
</evidence>
<dbReference type="Pfam" id="PF06422">
    <property type="entry name" value="PDR_CDR"/>
    <property type="match status" value="1"/>
</dbReference>
<keyword evidence="6" id="KW-0067">ATP-binding</keyword>
<dbReference type="SMART" id="SM00382">
    <property type="entry name" value="AAA"/>
    <property type="match status" value="2"/>
</dbReference>
<evidence type="ECO:0000256" key="10">
    <source>
        <dbReference type="SAM" id="Phobius"/>
    </source>
</evidence>
<evidence type="ECO:0000256" key="4">
    <source>
        <dbReference type="ARBA" id="ARBA00022692"/>
    </source>
</evidence>
<keyword evidence="5" id="KW-0547">Nucleotide-binding</keyword>
<dbReference type="Pfam" id="PF00005">
    <property type="entry name" value="ABC_tran"/>
    <property type="match status" value="2"/>
</dbReference>
<evidence type="ECO:0000313" key="13">
    <source>
        <dbReference type="Proteomes" id="UP000572817"/>
    </source>
</evidence>
<feature type="transmembrane region" description="Helical" evidence="10">
    <location>
        <begin position="1564"/>
        <end position="1582"/>
    </location>
</feature>
<dbReference type="CDD" id="cd03232">
    <property type="entry name" value="ABCG_PDR_domain2"/>
    <property type="match status" value="1"/>
</dbReference>
<dbReference type="InterPro" id="IPR029481">
    <property type="entry name" value="ABC_trans_N"/>
</dbReference>
<evidence type="ECO:0000256" key="1">
    <source>
        <dbReference type="ARBA" id="ARBA00004141"/>
    </source>
</evidence>
<accession>A0A8H4IRG3</accession>
<dbReference type="InterPro" id="IPR003439">
    <property type="entry name" value="ABC_transporter-like_ATP-bd"/>
</dbReference>
<dbReference type="InterPro" id="IPR034003">
    <property type="entry name" value="ABCG_PDR_2"/>
</dbReference>
<keyword evidence="4 10" id="KW-0812">Transmembrane</keyword>
<dbReference type="InterPro" id="IPR013525">
    <property type="entry name" value="ABC2_TM"/>
</dbReference>
<feature type="transmembrane region" description="Helical" evidence="10">
    <location>
        <begin position="628"/>
        <end position="645"/>
    </location>
</feature>
<feature type="transmembrane region" description="Helical" evidence="10">
    <location>
        <begin position="1410"/>
        <end position="1431"/>
    </location>
</feature>
<keyword evidence="8 10" id="KW-0472">Membrane</keyword>
<dbReference type="InterPro" id="IPR034001">
    <property type="entry name" value="ABCG_PDR_1"/>
</dbReference>
<reference evidence="12" key="1">
    <citation type="submission" date="2020-04" db="EMBL/GenBank/DDBJ databases">
        <title>Genome Assembly and Annotation of Botryosphaeria dothidea sdau 11-99, a Latent Pathogen of Apple Fruit Ring Rot in China.</title>
        <authorList>
            <person name="Yu C."/>
            <person name="Diao Y."/>
            <person name="Lu Q."/>
            <person name="Zhao J."/>
            <person name="Cui S."/>
            <person name="Peng C."/>
            <person name="He B."/>
            <person name="Liu H."/>
        </authorList>
    </citation>
    <scope>NUCLEOTIDE SEQUENCE [LARGE SCALE GENOMIC DNA]</scope>
    <source>
        <strain evidence="12">Sdau11-99</strain>
    </source>
</reference>
<dbReference type="Pfam" id="PF01061">
    <property type="entry name" value="ABC2_membrane"/>
    <property type="match status" value="2"/>
</dbReference>
<feature type="transmembrane region" description="Helical" evidence="10">
    <location>
        <begin position="657"/>
        <end position="679"/>
    </location>
</feature>
<evidence type="ECO:0000256" key="8">
    <source>
        <dbReference type="ARBA" id="ARBA00023136"/>
    </source>
</evidence>
<feature type="compositionally biased region" description="Low complexity" evidence="9">
    <location>
        <begin position="126"/>
        <end position="137"/>
    </location>
</feature>
<proteinExistence type="inferred from homology"/>
<feature type="compositionally biased region" description="Basic and acidic residues" evidence="9">
    <location>
        <begin position="92"/>
        <end position="111"/>
    </location>
</feature>
<dbReference type="SUPFAM" id="SSF52540">
    <property type="entry name" value="P-loop containing nucleoside triphosphate hydrolases"/>
    <property type="match status" value="2"/>
</dbReference>
<evidence type="ECO:0000313" key="12">
    <source>
        <dbReference type="EMBL" id="KAF4305062.1"/>
    </source>
</evidence>
<dbReference type="InterPro" id="IPR003593">
    <property type="entry name" value="AAA+_ATPase"/>
</dbReference>
<dbReference type="InterPro" id="IPR027417">
    <property type="entry name" value="P-loop_NTPase"/>
</dbReference>
<feature type="transmembrane region" description="Helical" evidence="10">
    <location>
        <begin position="1290"/>
        <end position="1311"/>
    </location>
</feature>
<feature type="transmembrane region" description="Helical" evidence="10">
    <location>
        <begin position="731"/>
        <end position="753"/>
    </location>
</feature>
<gene>
    <name evidence="12" type="ORF">GTA08_BOTSDO06184</name>
</gene>
<feature type="compositionally biased region" description="Gly residues" evidence="9">
    <location>
        <begin position="21"/>
        <end position="40"/>
    </location>
</feature>
<feature type="domain" description="ABC transporter" evidence="11">
    <location>
        <begin position="947"/>
        <end position="1189"/>
    </location>
</feature>
<feature type="domain" description="ABC transporter" evidence="11">
    <location>
        <begin position="255"/>
        <end position="512"/>
    </location>
</feature>
<organism evidence="12 13">
    <name type="scientific">Botryosphaeria dothidea</name>
    <dbReference type="NCBI Taxonomy" id="55169"/>
    <lineage>
        <taxon>Eukaryota</taxon>
        <taxon>Fungi</taxon>
        <taxon>Dikarya</taxon>
        <taxon>Ascomycota</taxon>
        <taxon>Pezizomycotina</taxon>
        <taxon>Dothideomycetes</taxon>
        <taxon>Dothideomycetes incertae sedis</taxon>
        <taxon>Botryosphaeriales</taxon>
        <taxon>Botryosphaeriaceae</taxon>
        <taxon>Botryosphaeria</taxon>
    </lineage>
</organism>
<evidence type="ECO:0000256" key="7">
    <source>
        <dbReference type="ARBA" id="ARBA00022989"/>
    </source>
</evidence>
<dbReference type="FunFam" id="3.40.50.300:FF:000054">
    <property type="entry name" value="ABC multidrug transporter atrF"/>
    <property type="match status" value="1"/>
</dbReference>
<protein>
    <submittedName>
        <fullName evidence="12">ABC transporter CDR4</fullName>
    </submittedName>
</protein>
<keyword evidence="13" id="KW-1185">Reference proteome</keyword>
<dbReference type="OrthoDB" id="66620at2759"/>
<dbReference type="InterPro" id="IPR017871">
    <property type="entry name" value="ABC_transporter-like_CS"/>
</dbReference>
<dbReference type="GO" id="GO:0005524">
    <property type="term" value="F:ATP binding"/>
    <property type="evidence" value="ECO:0007669"/>
    <property type="project" value="UniProtKB-KW"/>
</dbReference>
<feature type="compositionally biased region" description="Polar residues" evidence="9">
    <location>
        <begin position="112"/>
        <end position="125"/>
    </location>
</feature>
<name>A0A8H4IRG3_9PEZI</name>
<evidence type="ECO:0000256" key="9">
    <source>
        <dbReference type="SAM" id="MobiDB-lite"/>
    </source>
</evidence>
<dbReference type="GO" id="GO:0016020">
    <property type="term" value="C:membrane"/>
    <property type="evidence" value="ECO:0007669"/>
    <property type="project" value="UniProtKB-SubCell"/>
</dbReference>
<dbReference type="CDD" id="cd03233">
    <property type="entry name" value="ABCG_PDR_domain1"/>
    <property type="match status" value="1"/>
</dbReference>
<feature type="transmembrane region" description="Helical" evidence="10">
    <location>
        <begin position="765"/>
        <end position="788"/>
    </location>
</feature>
<keyword evidence="7 10" id="KW-1133">Transmembrane helix</keyword>
<feature type="region of interest" description="Disordered" evidence="9">
    <location>
        <begin position="1"/>
        <end position="158"/>
    </location>
</feature>
<feature type="transmembrane region" description="Helical" evidence="10">
    <location>
        <begin position="1443"/>
        <end position="1464"/>
    </location>
</feature>
<dbReference type="GO" id="GO:0140359">
    <property type="term" value="F:ABC-type transporter activity"/>
    <property type="evidence" value="ECO:0007669"/>
    <property type="project" value="InterPro"/>
</dbReference>